<dbReference type="EMBL" id="JACHLL010000001">
    <property type="protein sequence ID" value="MBB6340392.1"/>
    <property type="molecule type" value="Genomic_DNA"/>
</dbReference>
<dbReference type="NCBIfam" id="TIGR02925">
    <property type="entry name" value="cis_trans_EpsD"/>
    <property type="match status" value="1"/>
</dbReference>
<dbReference type="AlphaFoldDB" id="A0A7X0BPE2"/>
<dbReference type="SUPFAM" id="SSF109998">
    <property type="entry name" value="Triger factor/SurA peptide-binding domain-like"/>
    <property type="match status" value="1"/>
</dbReference>
<accession>A0A7X0BPE2</accession>
<dbReference type="Proteomes" id="UP000557193">
    <property type="component" value="Unassembled WGS sequence"/>
</dbReference>
<dbReference type="Pfam" id="PF13624">
    <property type="entry name" value="SurA_N_3"/>
    <property type="match status" value="1"/>
</dbReference>
<keyword evidence="1" id="KW-0732">Signal</keyword>
<feature type="domain" description="PpiC" evidence="2">
    <location>
        <begin position="117"/>
        <end position="230"/>
    </location>
</feature>
<name>A0A7X0BPE2_9PSED</name>
<evidence type="ECO:0000313" key="3">
    <source>
        <dbReference type="EMBL" id="MBB6340392.1"/>
    </source>
</evidence>
<keyword evidence="3" id="KW-0413">Isomerase</keyword>
<organism evidence="3 4">
    <name type="scientific">Pseudomonas fluvialis</name>
    <dbReference type="NCBI Taxonomy" id="1793966"/>
    <lineage>
        <taxon>Bacteria</taxon>
        <taxon>Pseudomonadati</taxon>
        <taxon>Pseudomonadota</taxon>
        <taxon>Gammaproteobacteria</taxon>
        <taxon>Pseudomonadales</taxon>
        <taxon>Pseudomonadaceae</taxon>
        <taxon>Pseudomonas</taxon>
    </lineage>
</organism>
<proteinExistence type="predicted"/>
<protein>
    <submittedName>
        <fullName evidence="3">EpsD family peptidyl-prolyl cis-trans isomerase</fullName>
    </submittedName>
</protein>
<sequence>MTATLLAASILVGCGESGQSASSGQVAVKVNGTEISIHQLNHVLGSSGNIPPAELESVRKQALERLVDQELLAAKAVEEKLDRSPKTLLAIEQARREILARAYMEQVLAAAGPLQRTDISRYYYQNPELFAERKLYNLEELSFPVSELAFADVQAQVGQGATLESLQAQIEQKGGKVRRHTGATPAEKLPLAFIKEVHQAKVGDIVVLHDTRDISVLRVLATQTQPVSEADAAPAIQQYLMNKRVAELQAKQLKPLRDQAKIEYLGSFAAQAGTAAVQPEKAANGG</sequence>
<dbReference type="InterPro" id="IPR027304">
    <property type="entry name" value="Trigger_fact/SurA_dom_sf"/>
</dbReference>
<evidence type="ECO:0000256" key="1">
    <source>
        <dbReference type="ARBA" id="ARBA00022729"/>
    </source>
</evidence>
<dbReference type="InterPro" id="IPR014274">
    <property type="entry name" value="PPIase_EpsD"/>
</dbReference>
<gene>
    <name evidence="3" type="ORF">HNP49_000542</name>
</gene>
<evidence type="ECO:0000259" key="2">
    <source>
        <dbReference type="Pfam" id="PF13145"/>
    </source>
</evidence>
<evidence type="ECO:0000313" key="4">
    <source>
        <dbReference type="Proteomes" id="UP000557193"/>
    </source>
</evidence>
<dbReference type="GO" id="GO:0003755">
    <property type="term" value="F:peptidyl-prolyl cis-trans isomerase activity"/>
    <property type="evidence" value="ECO:0007669"/>
    <property type="project" value="InterPro"/>
</dbReference>
<dbReference type="InterPro" id="IPR000297">
    <property type="entry name" value="PPIase_PpiC"/>
</dbReference>
<dbReference type="Gene3D" id="1.10.8.1040">
    <property type="match status" value="1"/>
</dbReference>
<reference evidence="3 4" key="1">
    <citation type="submission" date="2020-08" db="EMBL/GenBank/DDBJ databases">
        <title>Functional genomics of gut bacteria from endangered species of beetles.</title>
        <authorList>
            <person name="Carlos-Shanley C."/>
        </authorList>
    </citation>
    <scope>NUCLEOTIDE SEQUENCE [LARGE SCALE GENOMIC DNA]</scope>
    <source>
        <strain evidence="3 4">S00202</strain>
    </source>
</reference>
<dbReference type="PANTHER" id="PTHR47637:SF1">
    <property type="entry name" value="CHAPERONE SURA"/>
    <property type="match status" value="1"/>
</dbReference>
<comment type="caution">
    <text evidence="3">The sequence shown here is derived from an EMBL/GenBank/DDBJ whole genome shotgun (WGS) entry which is preliminary data.</text>
</comment>
<dbReference type="InterPro" id="IPR050280">
    <property type="entry name" value="OMP_Chaperone_SurA"/>
</dbReference>
<dbReference type="PANTHER" id="PTHR47637">
    <property type="entry name" value="CHAPERONE SURA"/>
    <property type="match status" value="1"/>
</dbReference>
<keyword evidence="4" id="KW-1185">Reference proteome</keyword>
<dbReference type="Pfam" id="PF13145">
    <property type="entry name" value="Rotamase_2"/>
    <property type="match status" value="1"/>
</dbReference>